<evidence type="ECO:0008006" key="9">
    <source>
        <dbReference type="Google" id="ProtNLM"/>
    </source>
</evidence>
<evidence type="ECO:0000313" key="8">
    <source>
        <dbReference type="Proteomes" id="UP000823842"/>
    </source>
</evidence>
<organism evidence="7 8">
    <name type="scientific">Candidatus Blautia faecavium</name>
    <dbReference type="NCBI Taxonomy" id="2838487"/>
    <lineage>
        <taxon>Bacteria</taxon>
        <taxon>Bacillati</taxon>
        <taxon>Bacillota</taxon>
        <taxon>Clostridia</taxon>
        <taxon>Lachnospirales</taxon>
        <taxon>Lachnospiraceae</taxon>
        <taxon>Blautia</taxon>
    </lineage>
</organism>
<dbReference type="CDD" id="cd06414">
    <property type="entry name" value="GH25_LytC-like"/>
    <property type="match status" value="1"/>
</dbReference>
<dbReference type="InterPro" id="IPR002053">
    <property type="entry name" value="Glyco_hydro_25"/>
</dbReference>
<dbReference type="Gene3D" id="3.20.20.80">
    <property type="entry name" value="Glycosidases"/>
    <property type="match status" value="1"/>
</dbReference>
<keyword evidence="6" id="KW-0732">Signal</keyword>
<protein>
    <recommendedName>
        <fullName evidence="9">Lysozyme</fullName>
    </recommendedName>
</protein>
<dbReference type="GO" id="GO:0009253">
    <property type="term" value="P:peptidoglycan catabolic process"/>
    <property type="evidence" value="ECO:0007669"/>
    <property type="project" value="InterPro"/>
</dbReference>
<keyword evidence="3" id="KW-0378">Hydrolase</keyword>
<dbReference type="Gene3D" id="2.10.270.10">
    <property type="entry name" value="Cholin Binding"/>
    <property type="match status" value="3"/>
</dbReference>
<dbReference type="PANTHER" id="PTHR34135:SF2">
    <property type="entry name" value="LYSOZYME"/>
    <property type="match status" value="1"/>
</dbReference>
<feature type="repeat" description="Cell wall-binding" evidence="5">
    <location>
        <begin position="340"/>
        <end position="359"/>
    </location>
</feature>
<dbReference type="EMBL" id="DWYZ01000213">
    <property type="protein sequence ID" value="HJB29402.1"/>
    <property type="molecule type" value="Genomic_DNA"/>
</dbReference>
<keyword evidence="4" id="KW-0326">Glycosidase</keyword>
<dbReference type="PROSITE" id="PS51170">
    <property type="entry name" value="CW"/>
    <property type="match status" value="1"/>
</dbReference>
<evidence type="ECO:0000313" key="7">
    <source>
        <dbReference type="EMBL" id="HJB29402.1"/>
    </source>
</evidence>
<dbReference type="GO" id="GO:0003796">
    <property type="term" value="F:lysozyme activity"/>
    <property type="evidence" value="ECO:0007669"/>
    <property type="project" value="InterPro"/>
</dbReference>
<dbReference type="GO" id="GO:0016052">
    <property type="term" value="P:carbohydrate catabolic process"/>
    <property type="evidence" value="ECO:0007669"/>
    <property type="project" value="TreeGrafter"/>
</dbReference>
<feature type="chain" id="PRO_5039548472" description="Lysozyme" evidence="6">
    <location>
        <begin position="31"/>
        <end position="524"/>
    </location>
</feature>
<keyword evidence="2" id="KW-0677">Repeat</keyword>
<reference evidence="7" key="2">
    <citation type="submission" date="2021-04" db="EMBL/GenBank/DDBJ databases">
        <authorList>
            <person name="Gilroy R."/>
        </authorList>
    </citation>
    <scope>NUCLEOTIDE SEQUENCE</scope>
    <source>
        <strain evidence="7">ChiSjej1B19-5720</strain>
    </source>
</reference>
<dbReference type="InterPro" id="IPR018077">
    <property type="entry name" value="Glyco_hydro_fam25_subgr"/>
</dbReference>
<dbReference type="SUPFAM" id="SSF51445">
    <property type="entry name" value="(Trans)glycosidases"/>
    <property type="match status" value="1"/>
</dbReference>
<dbReference type="InterPro" id="IPR018337">
    <property type="entry name" value="Cell_wall/Cho-bd_repeat"/>
</dbReference>
<evidence type="ECO:0000256" key="2">
    <source>
        <dbReference type="ARBA" id="ARBA00022737"/>
    </source>
</evidence>
<reference evidence="7" key="1">
    <citation type="journal article" date="2021" name="PeerJ">
        <title>Extensive microbial diversity within the chicken gut microbiome revealed by metagenomics and culture.</title>
        <authorList>
            <person name="Gilroy R."/>
            <person name="Ravi A."/>
            <person name="Getino M."/>
            <person name="Pursley I."/>
            <person name="Horton D.L."/>
            <person name="Alikhan N.F."/>
            <person name="Baker D."/>
            <person name="Gharbi K."/>
            <person name="Hall N."/>
            <person name="Watson M."/>
            <person name="Adriaenssens E.M."/>
            <person name="Foster-Nyarko E."/>
            <person name="Jarju S."/>
            <person name="Secka A."/>
            <person name="Antonio M."/>
            <person name="Oren A."/>
            <person name="Chaudhuri R.R."/>
            <person name="La Ragione R."/>
            <person name="Hildebrand F."/>
            <person name="Pallen M.J."/>
        </authorList>
    </citation>
    <scope>NUCLEOTIDE SEQUENCE</scope>
    <source>
        <strain evidence="7">ChiSjej1B19-5720</strain>
    </source>
</reference>
<dbReference type="InterPro" id="IPR017853">
    <property type="entry name" value="GH"/>
</dbReference>
<evidence type="ECO:0000256" key="1">
    <source>
        <dbReference type="ARBA" id="ARBA00010646"/>
    </source>
</evidence>
<dbReference type="Proteomes" id="UP000823842">
    <property type="component" value="Unassembled WGS sequence"/>
</dbReference>
<dbReference type="PROSITE" id="PS51904">
    <property type="entry name" value="GLYCOSYL_HYDROL_F25_2"/>
    <property type="match status" value="1"/>
</dbReference>
<evidence type="ECO:0000256" key="5">
    <source>
        <dbReference type="PROSITE-ProRule" id="PRU00591"/>
    </source>
</evidence>
<dbReference type="PANTHER" id="PTHR34135">
    <property type="entry name" value="LYSOZYME"/>
    <property type="match status" value="1"/>
</dbReference>
<dbReference type="AlphaFoldDB" id="A0A9D2LTY7"/>
<comment type="similarity">
    <text evidence="1">Belongs to the glycosyl hydrolase 25 family.</text>
</comment>
<dbReference type="Pfam" id="PF01183">
    <property type="entry name" value="Glyco_hydro_25"/>
    <property type="match status" value="1"/>
</dbReference>
<evidence type="ECO:0000256" key="6">
    <source>
        <dbReference type="SAM" id="SignalP"/>
    </source>
</evidence>
<evidence type="ECO:0000256" key="4">
    <source>
        <dbReference type="ARBA" id="ARBA00023295"/>
    </source>
</evidence>
<dbReference type="SMART" id="SM00641">
    <property type="entry name" value="Glyco_25"/>
    <property type="match status" value="1"/>
</dbReference>
<feature type="signal peptide" evidence="6">
    <location>
        <begin position="1"/>
        <end position="30"/>
    </location>
</feature>
<name>A0A9D2LTY7_9FIRM</name>
<proteinExistence type="inferred from homology"/>
<accession>A0A9D2LTY7</accession>
<comment type="caution">
    <text evidence="7">The sequence shown here is derived from an EMBL/GenBank/DDBJ whole genome shotgun (WGS) entry which is preliminary data.</text>
</comment>
<evidence type="ECO:0000256" key="3">
    <source>
        <dbReference type="ARBA" id="ARBA00022801"/>
    </source>
</evidence>
<gene>
    <name evidence="7" type="ORF">IAA06_11495</name>
</gene>
<dbReference type="Pfam" id="PF19127">
    <property type="entry name" value="Choline_bind_3"/>
    <property type="match status" value="1"/>
</dbReference>
<dbReference type="SUPFAM" id="SSF69360">
    <property type="entry name" value="Cell wall binding repeat"/>
    <property type="match status" value="1"/>
</dbReference>
<dbReference type="GO" id="GO:0016998">
    <property type="term" value="P:cell wall macromolecule catabolic process"/>
    <property type="evidence" value="ECO:0007669"/>
    <property type="project" value="InterPro"/>
</dbReference>
<sequence length="524" mass="58707">MNMKKWIRKTIGIAALCLGLLFAGICTASAQTYQRWDTLDQDELAAKREGQLLFGTARANSRAWQKINGVCYNGSGVEIPGAITRGIDVSEWQGTINWQSVKNSNVDFAFVRIAYGSNYLDKTYDYNMQQAEQAGVPVGTYIYSTATTPAMALREAKLAIEKMDGYKVSYPVVFDLEYSQMGQLSTKQVAKLAVVFCNEIKKAGYYPMVYCNTNWYDNEVDWSYLNGIDVWIARYGDTIQAPSSSSYNYTIWQATDGDGGGTLNSTAGLIAGIPSGNNVDIDFGYVDYTKIITPRWNAVSTYEPSTTPDLDWDDSGVSTGKNGWVTENGYTYYYKNDEKVKGWQRIDGKYYYFSSNAGALFKNTLLTSSKNNICYVDEDGARVTNTWVSWEGKRYYMASNGYAVKGSQKIGAKYYFFDETLAYMYKSKKIIAQDGNIYYAGSNGWCCDFGFKTITENGKKNTYYFGTNARAYKGWHTINGKKYYFYKGNTQGSAIMAKSITLTSGSGIVSVFNKNGVCIKQYKK</sequence>